<gene>
    <name evidence="1" type="ORF">HT578_17105</name>
</gene>
<reference evidence="1 2" key="1">
    <citation type="journal article" date="2021" name="Int. J. Syst. Evol. Microbiol.">
        <title>Novosphingobium decolorationis sp. nov., an aniline blue-decolourizing bacterium isolated from East Pacific sediment.</title>
        <authorList>
            <person name="Chen X."/>
            <person name="Dong B."/>
            <person name="Chen T."/>
            <person name="Ren N."/>
            <person name="Wang J."/>
            <person name="Xu Y."/>
            <person name="Yang J."/>
            <person name="Zhu S."/>
            <person name="Chen J."/>
        </authorList>
    </citation>
    <scope>NUCLEOTIDE SEQUENCE [LARGE SCALE GENOMIC DNA]</scope>
    <source>
        <strain evidence="1 2">502str22</strain>
    </source>
</reference>
<evidence type="ECO:0000313" key="1">
    <source>
        <dbReference type="EMBL" id="QVM85184.1"/>
    </source>
</evidence>
<dbReference type="EMBL" id="CP054856">
    <property type="protein sequence ID" value="QVM85184.1"/>
    <property type="molecule type" value="Genomic_DNA"/>
</dbReference>
<sequence length="293" mass="32826">MTSDYRRQIEAELKRRYGSPIVDNTNMAGFALNDGRQIALQRKGAILLWVENAENATDLPVEGISYPAEKGREANLPKRLKHKSTYGWTPIPALAFQISEMDELNSVLEWYERKYGALNHAALERLKAIFLAKHPDFIEFANCPSFEEMEGGYKTALLERAREIMDEFPASNDPAELGGALLDLLLNKTELFSNLIDWRAAKIPEGIRDRHPGLIEQEAGLLALADNAEDSVMRFVENLWEAFREDLTSAPYAESRMIPTMLRGLVDPDGTLGIRSSPTNQAMKALTGQPAFS</sequence>
<name>A0ABX8E831_9SPHN</name>
<evidence type="ECO:0000313" key="2">
    <source>
        <dbReference type="Proteomes" id="UP000677126"/>
    </source>
</evidence>
<organism evidence="1 2">
    <name type="scientific">Novosphingobium decolorationis</name>
    <dbReference type="NCBI Taxonomy" id="2698673"/>
    <lineage>
        <taxon>Bacteria</taxon>
        <taxon>Pseudomonadati</taxon>
        <taxon>Pseudomonadota</taxon>
        <taxon>Alphaproteobacteria</taxon>
        <taxon>Sphingomonadales</taxon>
        <taxon>Sphingomonadaceae</taxon>
        <taxon>Novosphingobium</taxon>
    </lineage>
</organism>
<dbReference type="Proteomes" id="UP000677126">
    <property type="component" value="Chromosome"/>
</dbReference>
<dbReference type="RefSeq" id="WP_213500840.1">
    <property type="nucleotide sequence ID" value="NZ_CP054856.1"/>
</dbReference>
<keyword evidence="2" id="KW-1185">Reference proteome</keyword>
<protein>
    <submittedName>
        <fullName evidence="1">Uncharacterized protein</fullName>
    </submittedName>
</protein>
<proteinExistence type="predicted"/>
<accession>A0ABX8E831</accession>